<keyword evidence="14 15" id="KW-0472">Membrane</keyword>
<evidence type="ECO:0000259" key="16">
    <source>
        <dbReference type="SMART" id="SM00831"/>
    </source>
</evidence>
<dbReference type="Gene3D" id="1.20.1110.10">
    <property type="entry name" value="Calcium-transporting ATPase, transmembrane domain"/>
    <property type="match status" value="1"/>
</dbReference>
<dbReference type="FunFam" id="1.20.1110.10:FF:000002">
    <property type="entry name" value="Calcium-transporting ATPase"/>
    <property type="match status" value="1"/>
</dbReference>
<comment type="subcellular location">
    <subcellularLocation>
        <location evidence="1">Endomembrane system</location>
        <topology evidence="1">Multi-pass membrane protein</topology>
    </subcellularLocation>
</comment>
<evidence type="ECO:0000256" key="11">
    <source>
        <dbReference type="ARBA" id="ARBA00022967"/>
    </source>
</evidence>
<keyword evidence="6" id="KW-0479">Metal-binding</keyword>
<evidence type="ECO:0000256" key="2">
    <source>
        <dbReference type="ARBA" id="ARBA00012790"/>
    </source>
</evidence>
<dbReference type="GO" id="GO:0012505">
    <property type="term" value="C:endomembrane system"/>
    <property type="evidence" value="ECO:0007669"/>
    <property type="project" value="UniProtKB-SubCell"/>
</dbReference>
<feature type="transmembrane region" description="Helical" evidence="15">
    <location>
        <begin position="97"/>
        <end position="115"/>
    </location>
</feature>
<evidence type="ECO:0000256" key="3">
    <source>
        <dbReference type="ARBA" id="ARBA00022448"/>
    </source>
</evidence>
<keyword evidence="8" id="KW-0106">Calcium</keyword>
<sequence>MRERFSTEDSNNSSTEFGCSVHELQGLMQLRGAEAVEVVNKRFGGASGLCKRLKTSPTQGLSSHDLAKRREVFGTNIIPPTPPKSFFQLMWEALQDVTLIVLMVAAGVSLLLALYSKYFGGEHSSGDESEGEVSWIEGVAILCAVLVVVLVTATNDWQKEKQFRGLQDKIESDHKMSVLRDGDITEVLVGDIVVGDICLVKYGKLNNHLVLEYMCFDWFIRFWLIKKVHISKSDNKCLAHVTLVTISNQITVLHHSEIRSTLNE</sequence>
<evidence type="ECO:0000256" key="12">
    <source>
        <dbReference type="ARBA" id="ARBA00022989"/>
    </source>
</evidence>
<evidence type="ECO:0000256" key="4">
    <source>
        <dbReference type="ARBA" id="ARBA00022568"/>
    </source>
</evidence>
<dbReference type="SUPFAM" id="SSF81665">
    <property type="entry name" value="Calcium ATPase, transmembrane domain M"/>
    <property type="match status" value="1"/>
</dbReference>
<dbReference type="GO" id="GO:0005524">
    <property type="term" value="F:ATP binding"/>
    <property type="evidence" value="ECO:0007669"/>
    <property type="project" value="UniProtKB-KW"/>
</dbReference>
<dbReference type="SMART" id="SM00831">
    <property type="entry name" value="Cation_ATPase_N"/>
    <property type="match status" value="1"/>
</dbReference>
<keyword evidence="18" id="KW-1185">Reference proteome</keyword>
<dbReference type="EC" id="7.2.2.10" evidence="2"/>
<dbReference type="Pfam" id="PF00690">
    <property type="entry name" value="Cation_ATPase_N"/>
    <property type="match status" value="1"/>
</dbReference>
<evidence type="ECO:0000256" key="6">
    <source>
        <dbReference type="ARBA" id="ARBA00022723"/>
    </source>
</evidence>
<keyword evidence="5 15" id="KW-0812">Transmembrane</keyword>
<dbReference type="AlphaFoldDB" id="A0A430QS24"/>
<evidence type="ECO:0000256" key="14">
    <source>
        <dbReference type="ARBA" id="ARBA00023136"/>
    </source>
</evidence>
<evidence type="ECO:0000256" key="1">
    <source>
        <dbReference type="ARBA" id="ARBA00004127"/>
    </source>
</evidence>
<keyword evidence="13" id="KW-0406">Ion transport</keyword>
<keyword evidence="9" id="KW-0067">ATP-binding</keyword>
<evidence type="ECO:0000256" key="9">
    <source>
        <dbReference type="ARBA" id="ARBA00022840"/>
    </source>
</evidence>
<dbReference type="InterPro" id="IPR023298">
    <property type="entry name" value="ATPase_P-typ_TM_dom_sf"/>
</dbReference>
<dbReference type="STRING" id="6184.A0A430QS24"/>
<evidence type="ECO:0000256" key="13">
    <source>
        <dbReference type="ARBA" id="ARBA00023065"/>
    </source>
</evidence>
<gene>
    <name evidence="17" type="ORF">DC041_0006204</name>
</gene>
<feature type="domain" description="Cation-transporting P-type ATPase N-terminal" evidence="16">
    <location>
        <begin position="42"/>
        <end position="114"/>
    </location>
</feature>
<evidence type="ECO:0000313" key="18">
    <source>
        <dbReference type="Proteomes" id="UP000290809"/>
    </source>
</evidence>
<evidence type="ECO:0000256" key="10">
    <source>
        <dbReference type="ARBA" id="ARBA00022842"/>
    </source>
</evidence>
<keyword evidence="4" id="KW-0109">Calcium transport</keyword>
<accession>A0A430QS24</accession>
<evidence type="ECO:0000313" key="17">
    <source>
        <dbReference type="EMBL" id="RTG90501.1"/>
    </source>
</evidence>
<dbReference type="PANTHER" id="PTHR24093:SF369">
    <property type="entry name" value="CALCIUM-TRANSPORTING ATPASE"/>
    <property type="match status" value="1"/>
</dbReference>
<dbReference type="GO" id="GO:0005388">
    <property type="term" value="F:P-type calcium transporter activity"/>
    <property type="evidence" value="ECO:0007669"/>
    <property type="project" value="UniProtKB-EC"/>
</dbReference>
<evidence type="ECO:0000256" key="8">
    <source>
        <dbReference type="ARBA" id="ARBA00022837"/>
    </source>
</evidence>
<name>A0A430QS24_SCHBO</name>
<feature type="transmembrane region" description="Helical" evidence="15">
    <location>
        <begin position="135"/>
        <end position="154"/>
    </location>
</feature>
<organism evidence="17 18">
    <name type="scientific">Schistosoma bovis</name>
    <name type="common">Blood fluke</name>
    <dbReference type="NCBI Taxonomy" id="6184"/>
    <lineage>
        <taxon>Eukaryota</taxon>
        <taxon>Metazoa</taxon>
        <taxon>Spiralia</taxon>
        <taxon>Lophotrochozoa</taxon>
        <taxon>Platyhelminthes</taxon>
        <taxon>Trematoda</taxon>
        <taxon>Digenea</taxon>
        <taxon>Strigeidida</taxon>
        <taxon>Schistosomatoidea</taxon>
        <taxon>Schistosomatidae</taxon>
        <taxon>Schistosoma</taxon>
    </lineage>
</organism>
<keyword evidence="3" id="KW-0813">Transport</keyword>
<dbReference type="Gene3D" id="2.70.150.10">
    <property type="entry name" value="Calcium-transporting ATPase, cytoplasmic transduction domain A"/>
    <property type="match status" value="1"/>
</dbReference>
<dbReference type="GO" id="GO:0005886">
    <property type="term" value="C:plasma membrane"/>
    <property type="evidence" value="ECO:0007669"/>
    <property type="project" value="TreeGrafter"/>
</dbReference>
<evidence type="ECO:0000256" key="5">
    <source>
        <dbReference type="ARBA" id="ARBA00022692"/>
    </source>
</evidence>
<dbReference type="EMBL" id="QMKO01001441">
    <property type="protein sequence ID" value="RTG90501.1"/>
    <property type="molecule type" value="Genomic_DNA"/>
</dbReference>
<keyword evidence="11" id="KW-1278">Translocase</keyword>
<keyword evidence="10" id="KW-0460">Magnesium</keyword>
<keyword evidence="7" id="KW-0547">Nucleotide-binding</keyword>
<dbReference type="GO" id="GO:0051480">
    <property type="term" value="P:regulation of cytosolic calcium ion concentration"/>
    <property type="evidence" value="ECO:0007669"/>
    <property type="project" value="TreeGrafter"/>
</dbReference>
<proteinExistence type="predicted"/>
<keyword evidence="12 15" id="KW-1133">Transmembrane helix</keyword>
<protein>
    <recommendedName>
        <fullName evidence="2">P-type Ca(2+) transporter</fullName>
        <ecNumber evidence="2">7.2.2.10</ecNumber>
    </recommendedName>
</protein>
<dbReference type="GO" id="GO:0046872">
    <property type="term" value="F:metal ion binding"/>
    <property type="evidence" value="ECO:0007669"/>
    <property type="project" value="UniProtKB-KW"/>
</dbReference>
<evidence type="ECO:0000256" key="15">
    <source>
        <dbReference type="SAM" id="Phobius"/>
    </source>
</evidence>
<dbReference type="Proteomes" id="UP000290809">
    <property type="component" value="Unassembled WGS sequence"/>
</dbReference>
<evidence type="ECO:0000256" key="7">
    <source>
        <dbReference type="ARBA" id="ARBA00022741"/>
    </source>
</evidence>
<dbReference type="PANTHER" id="PTHR24093">
    <property type="entry name" value="CATION TRANSPORTING ATPASE"/>
    <property type="match status" value="1"/>
</dbReference>
<reference evidence="17 18" key="1">
    <citation type="journal article" date="2019" name="PLoS Pathog.">
        <title>Genome sequence of the bovine parasite Schistosoma bovis Tanzania.</title>
        <authorList>
            <person name="Oey H."/>
            <person name="Zakrzewski M."/>
            <person name="Gobert G."/>
            <person name="Gravermann K."/>
            <person name="Stoye J."/>
            <person name="Jones M."/>
            <person name="Mcmanus D."/>
            <person name="Krause L."/>
        </authorList>
    </citation>
    <scope>NUCLEOTIDE SEQUENCE [LARGE SCALE GENOMIC DNA]</scope>
    <source>
        <strain evidence="17 18">TAN1997</strain>
    </source>
</reference>
<comment type="caution">
    <text evidence="17">The sequence shown here is derived from an EMBL/GenBank/DDBJ whole genome shotgun (WGS) entry which is preliminary data.</text>
</comment>
<dbReference type="InterPro" id="IPR004014">
    <property type="entry name" value="ATPase_P-typ_cation-transptr_N"/>
</dbReference>